<feature type="compositionally biased region" description="Low complexity" evidence="1">
    <location>
        <begin position="76"/>
        <end position="85"/>
    </location>
</feature>
<sequence length="176" mass="19885">MHYCCDNNIETYQSPEFNMMETTGDDFLLINQDLCYDSNMESNEISHADDHHIIIGHHEIKLHIRAAHDQMMIPVNNDNNDQSQSSGGGKVSNPSLGIYMKRLRDPIDDINDQKDKSGPLQRKKNQKVASSSEEEDVINTIPKRQNTMISCSSTDKDDSIAPSRCSSKRGKSRLCN</sequence>
<evidence type="ECO:0000256" key="1">
    <source>
        <dbReference type="SAM" id="MobiDB-lite"/>
    </source>
</evidence>
<proteinExistence type="predicted"/>
<reference evidence="2 3" key="1">
    <citation type="submission" date="2024-01" db="EMBL/GenBank/DDBJ databases">
        <title>The complete chloroplast genome sequence of Lithospermum erythrorhizon: insights into the phylogenetic relationship among Boraginaceae species and the maternal lineages of purple gromwells.</title>
        <authorList>
            <person name="Okada T."/>
            <person name="Watanabe K."/>
        </authorList>
    </citation>
    <scope>NUCLEOTIDE SEQUENCE [LARGE SCALE GENOMIC DNA]</scope>
</reference>
<dbReference type="Proteomes" id="UP001454036">
    <property type="component" value="Unassembled WGS sequence"/>
</dbReference>
<feature type="compositionally biased region" description="Polar residues" evidence="1">
    <location>
        <begin position="142"/>
        <end position="153"/>
    </location>
</feature>
<evidence type="ECO:0000313" key="2">
    <source>
        <dbReference type="EMBL" id="GAA0158156.1"/>
    </source>
</evidence>
<dbReference type="AlphaFoldDB" id="A0AAV3Q435"/>
<feature type="compositionally biased region" description="Basic residues" evidence="1">
    <location>
        <begin position="166"/>
        <end position="176"/>
    </location>
</feature>
<keyword evidence="3" id="KW-1185">Reference proteome</keyword>
<evidence type="ECO:0000313" key="3">
    <source>
        <dbReference type="Proteomes" id="UP001454036"/>
    </source>
</evidence>
<comment type="caution">
    <text evidence="2">The sequence shown here is derived from an EMBL/GenBank/DDBJ whole genome shotgun (WGS) entry which is preliminary data.</text>
</comment>
<protein>
    <submittedName>
        <fullName evidence="2">Uncharacterized protein</fullName>
    </submittedName>
</protein>
<gene>
    <name evidence="2" type="ORF">LIER_15255</name>
</gene>
<organism evidence="2 3">
    <name type="scientific">Lithospermum erythrorhizon</name>
    <name type="common">Purple gromwell</name>
    <name type="synonym">Lithospermum officinale var. erythrorhizon</name>
    <dbReference type="NCBI Taxonomy" id="34254"/>
    <lineage>
        <taxon>Eukaryota</taxon>
        <taxon>Viridiplantae</taxon>
        <taxon>Streptophyta</taxon>
        <taxon>Embryophyta</taxon>
        <taxon>Tracheophyta</taxon>
        <taxon>Spermatophyta</taxon>
        <taxon>Magnoliopsida</taxon>
        <taxon>eudicotyledons</taxon>
        <taxon>Gunneridae</taxon>
        <taxon>Pentapetalae</taxon>
        <taxon>asterids</taxon>
        <taxon>lamiids</taxon>
        <taxon>Boraginales</taxon>
        <taxon>Boraginaceae</taxon>
        <taxon>Boraginoideae</taxon>
        <taxon>Lithospermeae</taxon>
        <taxon>Lithospermum</taxon>
    </lineage>
</organism>
<accession>A0AAV3Q435</accession>
<feature type="compositionally biased region" description="Basic and acidic residues" evidence="1">
    <location>
        <begin position="102"/>
        <end position="117"/>
    </location>
</feature>
<feature type="region of interest" description="Disordered" evidence="1">
    <location>
        <begin position="74"/>
        <end position="176"/>
    </location>
</feature>
<dbReference type="EMBL" id="BAABME010003273">
    <property type="protein sequence ID" value="GAA0158156.1"/>
    <property type="molecule type" value="Genomic_DNA"/>
</dbReference>
<name>A0AAV3Q435_LITER</name>